<evidence type="ECO:0000256" key="5">
    <source>
        <dbReference type="ARBA" id="ARBA00023033"/>
    </source>
</evidence>
<feature type="domain" description="FAD-binding" evidence="6">
    <location>
        <begin position="269"/>
        <end position="331"/>
    </location>
</feature>
<evidence type="ECO:0000256" key="1">
    <source>
        <dbReference type="ARBA" id="ARBA00007992"/>
    </source>
</evidence>
<dbReference type="Pfam" id="PF01494">
    <property type="entry name" value="FAD_binding_3"/>
    <property type="match status" value="2"/>
</dbReference>
<keyword evidence="3" id="KW-0274">FAD</keyword>
<keyword evidence="5" id="KW-0503">Monooxygenase</keyword>
<dbReference type="Gene3D" id="3.50.50.60">
    <property type="entry name" value="FAD/NAD(P)-binding domain"/>
    <property type="match status" value="1"/>
</dbReference>
<name>A0A1L7XRD9_9HELO</name>
<dbReference type="SUPFAM" id="SSF54373">
    <property type="entry name" value="FAD-linked reductases, C-terminal domain"/>
    <property type="match status" value="1"/>
</dbReference>
<feature type="domain" description="FAD-binding" evidence="6">
    <location>
        <begin position="5"/>
        <end position="148"/>
    </location>
</feature>
<dbReference type="InterPro" id="IPR050493">
    <property type="entry name" value="FAD-dep_Monooxygenase_BioMet"/>
</dbReference>
<dbReference type="AlphaFoldDB" id="A0A1L7XRD9"/>
<dbReference type="InterPro" id="IPR002938">
    <property type="entry name" value="FAD-bd"/>
</dbReference>
<keyword evidence="8" id="KW-1185">Reference proteome</keyword>
<protein>
    <submittedName>
        <fullName evidence="7">Related to salicylate hydroxylase</fullName>
    </submittedName>
</protein>
<evidence type="ECO:0000259" key="6">
    <source>
        <dbReference type="Pfam" id="PF01494"/>
    </source>
</evidence>
<dbReference type="PANTHER" id="PTHR13789:SF242">
    <property type="entry name" value="FAD-BINDING DOMAIN-CONTAINING PROTEIN"/>
    <property type="match status" value="1"/>
</dbReference>
<dbReference type="GO" id="GO:0004497">
    <property type="term" value="F:monooxygenase activity"/>
    <property type="evidence" value="ECO:0007669"/>
    <property type="project" value="UniProtKB-KW"/>
</dbReference>
<accession>A0A1L7XRD9</accession>
<dbReference type="GO" id="GO:0071949">
    <property type="term" value="F:FAD binding"/>
    <property type="evidence" value="ECO:0007669"/>
    <property type="project" value="InterPro"/>
</dbReference>
<dbReference type="SUPFAM" id="SSF51905">
    <property type="entry name" value="FAD/NAD(P)-binding domain"/>
    <property type="match status" value="1"/>
</dbReference>
<evidence type="ECO:0000256" key="3">
    <source>
        <dbReference type="ARBA" id="ARBA00022827"/>
    </source>
</evidence>
<organism evidence="7 8">
    <name type="scientific">Phialocephala subalpina</name>
    <dbReference type="NCBI Taxonomy" id="576137"/>
    <lineage>
        <taxon>Eukaryota</taxon>
        <taxon>Fungi</taxon>
        <taxon>Dikarya</taxon>
        <taxon>Ascomycota</taxon>
        <taxon>Pezizomycotina</taxon>
        <taxon>Leotiomycetes</taxon>
        <taxon>Helotiales</taxon>
        <taxon>Mollisiaceae</taxon>
        <taxon>Phialocephala</taxon>
        <taxon>Phialocephala fortinii species complex</taxon>
    </lineage>
</organism>
<evidence type="ECO:0000313" key="7">
    <source>
        <dbReference type="EMBL" id="CZR67497.1"/>
    </source>
</evidence>
<keyword evidence="2" id="KW-0285">Flavoprotein</keyword>
<comment type="similarity">
    <text evidence="1">Belongs to the paxM FAD-dependent monooxygenase family.</text>
</comment>
<proteinExistence type="inferred from homology"/>
<dbReference type="InterPro" id="IPR036188">
    <property type="entry name" value="FAD/NAD-bd_sf"/>
</dbReference>
<evidence type="ECO:0000313" key="8">
    <source>
        <dbReference type="Proteomes" id="UP000184330"/>
    </source>
</evidence>
<dbReference type="Proteomes" id="UP000184330">
    <property type="component" value="Unassembled WGS sequence"/>
</dbReference>
<gene>
    <name evidence="7" type="ORF">PAC_17396</name>
</gene>
<dbReference type="PANTHER" id="PTHR13789">
    <property type="entry name" value="MONOOXYGENASE"/>
    <property type="match status" value="1"/>
</dbReference>
<evidence type="ECO:0000256" key="2">
    <source>
        <dbReference type="ARBA" id="ARBA00022630"/>
    </source>
</evidence>
<dbReference type="OrthoDB" id="16820at2759"/>
<evidence type="ECO:0000256" key="4">
    <source>
        <dbReference type="ARBA" id="ARBA00023002"/>
    </source>
</evidence>
<dbReference type="PRINTS" id="PR00420">
    <property type="entry name" value="RNGMNOXGNASE"/>
</dbReference>
<keyword evidence="4" id="KW-0560">Oxidoreductase</keyword>
<dbReference type="EMBL" id="FJOG01000044">
    <property type="protein sequence ID" value="CZR67497.1"/>
    <property type="molecule type" value="Genomic_DNA"/>
</dbReference>
<reference evidence="7 8" key="1">
    <citation type="submission" date="2016-03" db="EMBL/GenBank/DDBJ databases">
        <authorList>
            <person name="Ploux O."/>
        </authorList>
    </citation>
    <scope>NUCLEOTIDE SEQUENCE [LARGE SCALE GENOMIC DNA]</scope>
    <source>
        <strain evidence="7 8">UAMH 11012</strain>
    </source>
</reference>
<sequence>MARDLKVLIIGGGIGGLSAAIAIRFAGHSVTILEAEEEITEVGAGLQFSANATRILIKWGVDKLIVKDVHHLETNGAPFWDIHRHDLIKALHSMALELGAEVRVQSRVSDLDFGTGSVVLQNGEVLQGDLVIGADGLNSTCRKKLIPDDEEPEFTGDMAFRVLLNLEDLPPNDPDFLEITTRPQCTYWLGPSHHAIVYILRGGTQINLVAVVPDDLPRGVVRAPCDTGGVLKLFEGFDPLLLEIISQVPQTFKWKLRIRPELKKWSHDSGKFTLLGDAAHPTLPYLSQGAGITLEDAAVLGQLLTEPIPLAKVLAKYESIRRPRTTSVVKASSQQQYWYNLPDRPEQRERDRIMSAEIPQEEDPFLWKDPVFAPWLFGYDAHEEARKVVGKYPL</sequence>